<evidence type="ECO:0000256" key="7">
    <source>
        <dbReference type="ARBA" id="ARBA00048924"/>
    </source>
</evidence>
<comment type="catalytic activity">
    <reaction evidence="7 8">
        <text>L-2,4-diaminobutanoate + acetyl-CoA = (2S)-4-acetamido-2-aminobutanoate + CoA + H(+)</text>
        <dbReference type="Rhea" id="RHEA:16901"/>
        <dbReference type="ChEBI" id="CHEBI:15378"/>
        <dbReference type="ChEBI" id="CHEBI:57287"/>
        <dbReference type="ChEBI" id="CHEBI:57288"/>
        <dbReference type="ChEBI" id="CHEBI:58761"/>
        <dbReference type="ChEBI" id="CHEBI:58929"/>
        <dbReference type="EC" id="2.3.1.178"/>
    </reaction>
</comment>
<keyword evidence="6 8" id="KW-0012">Acyltransferase</keyword>
<dbReference type="UniPathway" id="UPA00067">
    <property type="reaction ID" value="UER00122"/>
</dbReference>
<dbReference type="Proteomes" id="UP000268016">
    <property type="component" value="Unassembled WGS sequence"/>
</dbReference>
<evidence type="ECO:0000256" key="1">
    <source>
        <dbReference type="ARBA" id="ARBA00004978"/>
    </source>
</evidence>
<dbReference type="NCBIfam" id="TIGR02406">
    <property type="entry name" value="ectoine_EctA"/>
    <property type="match status" value="1"/>
</dbReference>
<comment type="caution">
    <text evidence="11">The sequence shown here is derived from an EMBL/GenBank/DDBJ whole genome shotgun (WGS) entry which is preliminary data.</text>
</comment>
<accession>A0A3N2R7G7</accession>
<dbReference type="SUPFAM" id="SSF55729">
    <property type="entry name" value="Acyl-CoA N-acyltransferases (Nat)"/>
    <property type="match status" value="1"/>
</dbReference>
<comment type="pathway">
    <text evidence="1 8">Amine and polyamine biosynthesis; ectoine biosynthesis; L-ectoine from L-aspartate 4-semialdehyde: step 2/3.</text>
</comment>
<dbReference type="EMBL" id="RDRB01000002">
    <property type="protein sequence ID" value="ROU03430.1"/>
    <property type="molecule type" value="Genomic_DNA"/>
</dbReference>
<keyword evidence="12" id="KW-1185">Reference proteome</keyword>
<protein>
    <recommendedName>
        <fullName evidence="4 8">L-2,4-diaminobutyric acid acetyltransferase</fullName>
        <shortName evidence="8">DABA acetyltransferase</shortName>
        <ecNumber evidence="3 8">2.3.1.178</ecNumber>
    </recommendedName>
</protein>
<dbReference type="GO" id="GO:0033816">
    <property type="term" value="F:diaminobutyrate acetyltransferase activity"/>
    <property type="evidence" value="ECO:0007669"/>
    <property type="project" value="UniProtKB-EC"/>
</dbReference>
<reference evidence="11 12" key="1">
    <citation type="submission" date="2018-10" db="EMBL/GenBank/DDBJ databases">
        <title>Histidinibacterium lentulum gen. nov., sp. nov., a marine bacterium from the culture broth of Picochlorum sp. 122.</title>
        <authorList>
            <person name="Wang G."/>
        </authorList>
    </citation>
    <scope>NUCLEOTIDE SEQUENCE [LARGE SCALE GENOMIC DNA]</scope>
    <source>
        <strain evidence="11 12">B17</strain>
    </source>
</reference>
<evidence type="ECO:0000256" key="9">
    <source>
        <dbReference type="SAM" id="MobiDB-lite"/>
    </source>
</evidence>
<organism evidence="11 12">
    <name type="scientific">Histidinibacterium lentulum</name>
    <dbReference type="NCBI Taxonomy" id="2480588"/>
    <lineage>
        <taxon>Bacteria</taxon>
        <taxon>Pseudomonadati</taxon>
        <taxon>Pseudomonadota</taxon>
        <taxon>Alphaproteobacteria</taxon>
        <taxon>Rhodobacterales</taxon>
        <taxon>Paracoccaceae</taxon>
        <taxon>Histidinibacterium</taxon>
    </lineage>
</organism>
<evidence type="ECO:0000256" key="4">
    <source>
        <dbReference type="ARBA" id="ARBA00017935"/>
    </source>
</evidence>
<evidence type="ECO:0000256" key="6">
    <source>
        <dbReference type="ARBA" id="ARBA00023315"/>
    </source>
</evidence>
<dbReference type="InterPro" id="IPR016181">
    <property type="entry name" value="Acyl_CoA_acyltransferase"/>
</dbReference>
<evidence type="ECO:0000256" key="3">
    <source>
        <dbReference type="ARBA" id="ARBA00012355"/>
    </source>
</evidence>
<gene>
    <name evidence="8 11" type="primary">ectA</name>
    <name evidence="11" type="ORF">EAT49_03750</name>
</gene>
<proteinExistence type="inferred from homology"/>
<sequence length="184" mass="20641">MPKDVSDEPASTSLTRLQGRPRLRKPGRDDGSDIWELVRACAPLDENSMYCNLLQCDHFRDTCVLAEIDGRTLGWISGYIPPAEPDTIFVWQVAVHADARGHGLGKRMLAALLDRPECRSVTRMRTTITRDNAASWALFRSFAQSRGARLSDAPHFERDDHFGGRHATEHMVTIDLEEAARRAA</sequence>
<dbReference type="InterPro" id="IPR000182">
    <property type="entry name" value="GNAT_dom"/>
</dbReference>
<dbReference type="PROSITE" id="PS51186">
    <property type="entry name" value="GNAT"/>
    <property type="match status" value="1"/>
</dbReference>
<evidence type="ECO:0000256" key="5">
    <source>
        <dbReference type="ARBA" id="ARBA00022679"/>
    </source>
</evidence>
<evidence type="ECO:0000256" key="8">
    <source>
        <dbReference type="RuleBase" id="RU365045"/>
    </source>
</evidence>
<feature type="region of interest" description="Disordered" evidence="9">
    <location>
        <begin position="1"/>
        <end position="28"/>
    </location>
</feature>
<evidence type="ECO:0000313" key="11">
    <source>
        <dbReference type="EMBL" id="ROU03430.1"/>
    </source>
</evidence>
<evidence type="ECO:0000256" key="2">
    <source>
        <dbReference type="ARBA" id="ARBA00010712"/>
    </source>
</evidence>
<comment type="similarity">
    <text evidence="2 8">Belongs to the acetyltransferase family. EctA subfamily.</text>
</comment>
<dbReference type="RefSeq" id="WP_123640965.1">
    <property type="nucleotide sequence ID" value="NZ_ML119082.1"/>
</dbReference>
<dbReference type="InterPro" id="IPR012772">
    <property type="entry name" value="Ectoine_EctA"/>
</dbReference>
<dbReference type="CDD" id="cd04301">
    <property type="entry name" value="NAT_SF"/>
    <property type="match status" value="1"/>
</dbReference>
<keyword evidence="5 8" id="KW-0808">Transferase</keyword>
<dbReference type="Pfam" id="PF00583">
    <property type="entry name" value="Acetyltransf_1"/>
    <property type="match status" value="1"/>
</dbReference>
<comment type="function">
    <text evidence="8">Catalyzes the acetylation of L-2,4-diaminobutyrate (DABA) to gamma-N-acetyl-alpha,gamma-diaminobutyric acid (ADABA) with acetyl coenzyme A.</text>
</comment>
<evidence type="ECO:0000313" key="12">
    <source>
        <dbReference type="Proteomes" id="UP000268016"/>
    </source>
</evidence>
<dbReference type="Gene3D" id="3.40.630.30">
    <property type="match status" value="1"/>
</dbReference>
<dbReference type="GO" id="GO:0019491">
    <property type="term" value="P:ectoine biosynthetic process"/>
    <property type="evidence" value="ECO:0007669"/>
    <property type="project" value="UniProtKB-UniPathway"/>
</dbReference>
<evidence type="ECO:0000259" key="10">
    <source>
        <dbReference type="PROSITE" id="PS51186"/>
    </source>
</evidence>
<dbReference type="EC" id="2.3.1.178" evidence="3 8"/>
<dbReference type="AlphaFoldDB" id="A0A3N2R7G7"/>
<dbReference type="OrthoDB" id="2436196at2"/>
<name>A0A3N2R7G7_9RHOB</name>
<feature type="domain" description="N-acetyltransferase" evidence="10">
    <location>
        <begin position="21"/>
        <end position="175"/>
    </location>
</feature>